<accession>A0AA39VEX4</accession>
<comment type="caution">
    <text evidence="1">The sequence shown here is derived from an EMBL/GenBank/DDBJ whole genome shotgun (WGS) entry which is preliminary data.</text>
</comment>
<protein>
    <submittedName>
        <fullName evidence="1">Uncharacterized protein</fullName>
    </submittedName>
</protein>
<keyword evidence="2" id="KW-1185">Reference proteome</keyword>
<name>A0AA39VEX4_ACESA</name>
<reference evidence="1" key="1">
    <citation type="journal article" date="2022" name="Plant J.">
        <title>Strategies of tolerance reflected in two North American maple genomes.</title>
        <authorList>
            <person name="McEvoy S.L."/>
            <person name="Sezen U.U."/>
            <person name="Trouern-Trend A."/>
            <person name="McMahon S.M."/>
            <person name="Schaberg P.G."/>
            <person name="Yang J."/>
            <person name="Wegrzyn J.L."/>
            <person name="Swenson N.G."/>
        </authorList>
    </citation>
    <scope>NUCLEOTIDE SEQUENCE</scope>
    <source>
        <strain evidence="1">NS2018</strain>
    </source>
</reference>
<dbReference type="EMBL" id="JAUESC010000386">
    <property type="protein sequence ID" value="KAK0575533.1"/>
    <property type="molecule type" value="Genomic_DNA"/>
</dbReference>
<evidence type="ECO:0000313" key="2">
    <source>
        <dbReference type="Proteomes" id="UP001168877"/>
    </source>
</evidence>
<sequence>MEEMQRPAMVSATVVVRAEAVSTATVVSKGVGSGLKHFNSSTGEGGRNMLGRGVEVCRQELHSMDVEESQPSPINGGMGQTSLGLGSISVEDGVSLEDSDTGLRRGGKDKMIDSGDTLYSGGKVVVGSFMKPCSSGIMEEGAVPLGETLGGSADDNKVGGGTGTENVVSKFKSADADTETVVKKGNWKRRVREGGQRVQGPVNGVVIGVKRSGDEVDQFNGKRRFFYERCWAERADCGEVIKQAWGSVGGHAGSDVVRRLSKCAAHLQRWNRVNKEGFHANIAVKKGLLAGMTEGNNAVDWGKCRKLERMPKTQIGRQVGRQRCEATANDVERCLSSLPFSVCSEREHSDGEQVRHDSEQD</sequence>
<gene>
    <name evidence="1" type="ORF">LWI29_002217</name>
</gene>
<organism evidence="1 2">
    <name type="scientific">Acer saccharum</name>
    <name type="common">Sugar maple</name>
    <dbReference type="NCBI Taxonomy" id="4024"/>
    <lineage>
        <taxon>Eukaryota</taxon>
        <taxon>Viridiplantae</taxon>
        <taxon>Streptophyta</taxon>
        <taxon>Embryophyta</taxon>
        <taxon>Tracheophyta</taxon>
        <taxon>Spermatophyta</taxon>
        <taxon>Magnoliopsida</taxon>
        <taxon>eudicotyledons</taxon>
        <taxon>Gunneridae</taxon>
        <taxon>Pentapetalae</taxon>
        <taxon>rosids</taxon>
        <taxon>malvids</taxon>
        <taxon>Sapindales</taxon>
        <taxon>Sapindaceae</taxon>
        <taxon>Hippocastanoideae</taxon>
        <taxon>Acereae</taxon>
        <taxon>Acer</taxon>
    </lineage>
</organism>
<dbReference type="Proteomes" id="UP001168877">
    <property type="component" value="Unassembled WGS sequence"/>
</dbReference>
<dbReference type="AlphaFoldDB" id="A0AA39VEX4"/>
<proteinExistence type="predicted"/>
<reference evidence="1" key="2">
    <citation type="submission" date="2023-06" db="EMBL/GenBank/DDBJ databases">
        <authorList>
            <person name="Swenson N.G."/>
            <person name="Wegrzyn J.L."/>
            <person name="Mcevoy S.L."/>
        </authorList>
    </citation>
    <scope>NUCLEOTIDE SEQUENCE</scope>
    <source>
        <strain evidence="1">NS2018</strain>
        <tissue evidence="1">Leaf</tissue>
    </source>
</reference>
<evidence type="ECO:0000313" key="1">
    <source>
        <dbReference type="EMBL" id="KAK0575533.1"/>
    </source>
</evidence>